<dbReference type="AlphaFoldDB" id="A0A944CE04"/>
<evidence type="ECO:0000256" key="1">
    <source>
        <dbReference type="ARBA" id="ARBA00009084"/>
    </source>
</evidence>
<proteinExistence type="inferred from homology"/>
<dbReference type="PANTHER" id="PTHR11444">
    <property type="entry name" value="ASPARTATEAMMONIA/ARGININOSUCCINATE/ADENYLOSUCCINATE LYASE"/>
    <property type="match status" value="1"/>
</dbReference>
<dbReference type="RefSeq" id="WP_213216315.1">
    <property type="nucleotide sequence ID" value="NZ_QTKU01000002.1"/>
</dbReference>
<reference evidence="7" key="2">
    <citation type="journal article" date="2021" name="Microorganisms">
        <title>Bacterial Dimethylsulfoniopropionate Biosynthesis in the East China Sea.</title>
        <authorList>
            <person name="Liu J."/>
            <person name="Zhang Y."/>
            <person name="Liu J."/>
            <person name="Zhong H."/>
            <person name="Williams B.T."/>
            <person name="Zheng Y."/>
            <person name="Curson A.R.J."/>
            <person name="Sun C."/>
            <person name="Sun H."/>
            <person name="Song D."/>
            <person name="Wagner Mackenzie B."/>
            <person name="Bermejo Martinez A."/>
            <person name="Todd J.D."/>
            <person name="Zhang X.H."/>
        </authorList>
    </citation>
    <scope>NUCLEOTIDE SEQUENCE</scope>
    <source>
        <strain evidence="7">AESS21</strain>
    </source>
</reference>
<dbReference type="Proteomes" id="UP000705379">
    <property type="component" value="Unassembled WGS sequence"/>
</dbReference>
<dbReference type="PANTHER" id="PTHR11444:SF1">
    <property type="entry name" value="FUMARATE HYDRATASE, MITOCHONDRIAL"/>
    <property type="match status" value="1"/>
</dbReference>
<dbReference type="InterPro" id="IPR000362">
    <property type="entry name" value="Fumarate_lyase_fam"/>
</dbReference>
<evidence type="ECO:0000256" key="4">
    <source>
        <dbReference type="HAMAP-Rule" id="MF_00743"/>
    </source>
</evidence>
<dbReference type="GO" id="GO:0005737">
    <property type="term" value="C:cytoplasm"/>
    <property type="evidence" value="ECO:0007669"/>
    <property type="project" value="UniProtKB-SubCell"/>
</dbReference>
<gene>
    <name evidence="4 7" type="primary">fumC</name>
    <name evidence="7" type="ORF">DYI23_11575</name>
</gene>
<comment type="similarity">
    <text evidence="1 4">Belongs to the class-II fumarase/aspartase family. Fumarase subfamily.</text>
</comment>
<feature type="binding site" evidence="4">
    <location>
        <position position="316"/>
    </location>
    <ligand>
        <name>substrate</name>
    </ligand>
</feature>
<dbReference type="NCBIfam" id="NF008909">
    <property type="entry name" value="PRK12273.1"/>
    <property type="match status" value="1"/>
</dbReference>
<dbReference type="Gene3D" id="1.10.275.10">
    <property type="entry name" value="Fumarase/aspartase (N-terminal domain)"/>
    <property type="match status" value="1"/>
</dbReference>
<evidence type="ECO:0000313" key="8">
    <source>
        <dbReference type="Proteomes" id="UP000705379"/>
    </source>
</evidence>
<dbReference type="InterPro" id="IPR005677">
    <property type="entry name" value="Fum_hydII"/>
</dbReference>
<dbReference type="Pfam" id="PF10415">
    <property type="entry name" value="FumaraseC_C"/>
    <property type="match status" value="1"/>
</dbReference>
<feature type="active site" description="Proton donor/acceptor" evidence="4">
    <location>
        <position position="185"/>
    </location>
</feature>
<reference evidence="7" key="1">
    <citation type="submission" date="2018-08" db="EMBL/GenBank/DDBJ databases">
        <authorList>
            <person name="Jin W."/>
            <person name="Wang H."/>
            <person name="Yang Y."/>
            <person name="Li M."/>
            <person name="Liu J."/>
        </authorList>
    </citation>
    <scope>NUCLEOTIDE SEQUENCE</scope>
    <source>
        <strain evidence="7">AESS21</strain>
    </source>
</reference>
<dbReference type="InterPro" id="IPR024083">
    <property type="entry name" value="Fumarase/histidase_N"/>
</dbReference>
<keyword evidence="4" id="KW-0963">Cytoplasm</keyword>
<dbReference type="InterPro" id="IPR008948">
    <property type="entry name" value="L-Aspartase-like"/>
</dbReference>
<dbReference type="EC" id="4.2.1.2" evidence="4"/>
<sequence>MRLETDGIGPIEVADDRYWGAQTQRSLKYFSIGTDVVPIELVHAYGVLKKAAALTNRDLGLLNPELASLISAVADEVAKGDLDDHFPLHVWMTGSGTQTNMNVNEVISNRGIELAGGVLGSKVPVHPNDHVNMSQSSNDTYPTAMHMAAAILTSQRLLPDVRYLRDKLQVKADVWSRIIKIGRTHLQDATPLTLGQEFSGYVHMLDEDMARLEFALGDVFKLALGGTAVGTGINTHPEFAVKAAAGIAQLTGLPFETAPNKFAVQGAHNALVMLSGAMKSLASSLYKIANDIRLLACGPRCGLNELTLPANEPGSSIMPGKVNPTQCEALAMLAIQVMGNDVTVGLASSGGHLEMNVYKPVMINAVLQSGRIMADGARNFADFLVEDMVANEDQLAAYLERSLMLVTALSPVIGYDKASEVAHQAFEQNKTLKEICLELGYVTAEEFDAVVDPAKMVSSSL</sequence>
<comment type="pathway">
    <text evidence="4">Carbohydrate metabolism; tricarboxylic acid cycle; (S)-malate from fumarate: step 1/1.</text>
</comment>
<dbReference type="PROSITE" id="PS00163">
    <property type="entry name" value="FUMARATE_LYASES"/>
    <property type="match status" value="1"/>
</dbReference>
<accession>A0A944CE04</accession>
<keyword evidence="2 4" id="KW-0816">Tricarboxylic acid cycle</keyword>
<dbReference type="CDD" id="cd01362">
    <property type="entry name" value="Fumarase_classII"/>
    <property type="match status" value="1"/>
</dbReference>
<evidence type="ECO:0000256" key="3">
    <source>
        <dbReference type="ARBA" id="ARBA00023239"/>
    </source>
</evidence>
<dbReference type="HAMAP" id="MF_00743">
    <property type="entry name" value="FumaraseC"/>
    <property type="match status" value="1"/>
</dbReference>
<feature type="domain" description="Fumarase C C-terminal" evidence="6">
    <location>
        <begin position="405"/>
        <end position="457"/>
    </location>
</feature>
<feature type="binding site" evidence="4">
    <location>
        <begin position="321"/>
        <end position="323"/>
    </location>
    <ligand>
        <name>substrate</name>
    </ligand>
</feature>
<dbReference type="NCBIfam" id="TIGR00979">
    <property type="entry name" value="fumC_II"/>
    <property type="match status" value="1"/>
</dbReference>
<protein>
    <recommendedName>
        <fullName evidence="4">Fumarate hydratase class II</fullName>
        <shortName evidence="4">Fumarase C</shortName>
        <ecNumber evidence="4">4.2.1.2</ecNumber>
    </recommendedName>
    <alternativeName>
        <fullName evidence="4">Aerobic fumarase</fullName>
    </alternativeName>
    <alternativeName>
        <fullName evidence="4">Iron-independent fumarase</fullName>
    </alternativeName>
</protein>
<dbReference type="InterPro" id="IPR020557">
    <property type="entry name" value="Fumarate_lyase_CS"/>
</dbReference>
<dbReference type="FunFam" id="1.10.275.10:FF:000001">
    <property type="entry name" value="Fumarate hydratase, mitochondrial"/>
    <property type="match status" value="1"/>
</dbReference>
<feature type="active site" evidence="4">
    <location>
        <position position="315"/>
    </location>
</feature>
<evidence type="ECO:0000259" key="5">
    <source>
        <dbReference type="Pfam" id="PF00206"/>
    </source>
</evidence>
<dbReference type="PRINTS" id="PR00149">
    <property type="entry name" value="FUMRATELYASE"/>
</dbReference>
<dbReference type="GO" id="GO:0006108">
    <property type="term" value="P:malate metabolic process"/>
    <property type="evidence" value="ECO:0007669"/>
    <property type="project" value="TreeGrafter"/>
</dbReference>
<dbReference type="GO" id="GO:0004333">
    <property type="term" value="F:fumarate hydratase activity"/>
    <property type="evidence" value="ECO:0007669"/>
    <property type="project" value="UniProtKB-UniRule"/>
</dbReference>
<dbReference type="Gene3D" id="1.20.200.10">
    <property type="entry name" value="Fumarase/aspartase (Central domain)"/>
    <property type="match status" value="1"/>
</dbReference>
<dbReference type="Gene3D" id="1.10.40.30">
    <property type="entry name" value="Fumarase/aspartase (C-terminal domain)"/>
    <property type="match status" value="1"/>
</dbReference>
<feature type="binding site" evidence="4">
    <location>
        <position position="184"/>
    </location>
    <ligand>
        <name>substrate</name>
    </ligand>
</feature>
<feature type="domain" description="Fumarate lyase N-terminal" evidence="5">
    <location>
        <begin position="9"/>
        <end position="339"/>
    </location>
</feature>
<dbReference type="InterPro" id="IPR018951">
    <property type="entry name" value="Fumarase_C_C"/>
</dbReference>
<organism evidence="7 8">
    <name type="scientific">Roseibium polysiphoniae</name>
    <dbReference type="NCBI Taxonomy" id="2571221"/>
    <lineage>
        <taxon>Bacteria</taxon>
        <taxon>Pseudomonadati</taxon>
        <taxon>Pseudomonadota</taxon>
        <taxon>Alphaproteobacteria</taxon>
        <taxon>Hyphomicrobiales</taxon>
        <taxon>Stappiaceae</taxon>
        <taxon>Roseibium</taxon>
    </lineage>
</organism>
<dbReference type="GO" id="GO:0006099">
    <property type="term" value="P:tricarboxylic acid cycle"/>
    <property type="evidence" value="ECO:0007669"/>
    <property type="project" value="UniProtKB-UniRule"/>
</dbReference>
<keyword evidence="3 4" id="KW-0456">Lyase</keyword>
<dbReference type="Pfam" id="PF00206">
    <property type="entry name" value="Lyase_1"/>
    <property type="match status" value="1"/>
</dbReference>
<feature type="binding site" description="in site B" evidence="4">
    <location>
        <begin position="126"/>
        <end position="129"/>
    </location>
    <ligand>
        <name>substrate</name>
    </ligand>
</feature>
<comment type="function">
    <text evidence="4">Involved in the TCA cycle. Catalyzes the stereospecific interconversion of fumarate to L-malate.</text>
</comment>
<feature type="binding site" evidence="4">
    <location>
        <begin position="136"/>
        <end position="138"/>
    </location>
    <ligand>
        <name>substrate</name>
    </ligand>
</feature>
<feature type="site" description="Important for catalytic activity" evidence="4">
    <location>
        <position position="328"/>
    </location>
</feature>
<comment type="caution">
    <text evidence="7">The sequence shown here is derived from an EMBL/GenBank/DDBJ whole genome shotgun (WGS) entry which is preliminary data.</text>
</comment>
<evidence type="ECO:0000256" key="2">
    <source>
        <dbReference type="ARBA" id="ARBA00022532"/>
    </source>
</evidence>
<comment type="subcellular location">
    <subcellularLocation>
        <location evidence="4">Cytoplasm</location>
    </subcellularLocation>
</comment>
<comment type="catalytic activity">
    <reaction evidence="4">
        <text>(S)-malate = fumarate + H2O</text>
        <dbReference type="Rhea" id="RHEA:12460"/>
        <dbReference type="ChEBI" id="CHEBI:15377"/>
        <dbReference type="ChEBI" id="CHEBI:15589"/>
        <dbReference type="ChEBI" id="CHEBI:29806"/>
        <dbReference type="EC" id="4.2.1.2"/>
    </reaction>
</comment>
<dbReference type="FunFam" id="1.20.200.10:FF:000001">
    <property type="entry name" value="Fumarate hydratase, mitochondrial"/>
    <property type="match status" value="1"/>
</dbReference>
<dbReference type="GO" id="GO:0006106">
    <property type="term" value="P:fumarate metabolic process"/>
    <property type="evidence" value="ECO:0007669"/>
    <property type="project" value="InterPro"/>
</dbReference>
<name>A0A944CE04_9HYPH</name>
<comment type="subunit">
    <text evidence="4">Homotetramer.</text>
</comment>
<evidence type="ECO:0000313" key="7">
    <source>
        <dbReference type="EMBL" id="MBS8260862.1"/>
    </source>
</evidence>
<feature type="binding site" evidence="4">
    <location>
        <begin position="95"/>
        <end position="97"/>
    </location>
    <ligand>
        <name>substrate</name>
    </ligand>
</feature>
<dbReference type="SUPFAM" id="SSF48557">
    <property type="entry name" value="L-aspartase-like"/>
    <property type="match status" value="1"/>
</dbReference>
<evidence type="ECO:0000259" key="6">
    <source>
        <dbReference type="Pfam" id="PF10415"/>
    </source>
</evidence>
<dbReference type="EMBL" id="QTKU01000002">
    <property type="protein sequence ID" value="MBS8260862.1"/>
    <property type="molecule type" value="Genomic_DNA"/>
</dbReference>
<comment type="miscellaneous">
    <text evidence="4">There are 2 substrate-binding sites: the catalytic A site, and the non-catalytic B site that may play a role in the transfer of substrate or product between the active site and the solvent. Alternatively, the B site may bind allosteric effectors.</text>
</comment>
<dbReference type="FunFam" id="1.10.40.30:FF:000002">
    <property type="entry name" value="Fumarate hydratase class II"/>
    <property type="match status" value="1"/>
</dbReference>
<dbReference type="InterPro" id="IPR022761">
    <property type="entry name" value="Fumarate_lyase_N"/>
</dbReference>